<reference evidence="2 3" key="1">
    <citation type="submission" date="2020-01" db="EMBL/GenBank/DDBJ databases">
        <title>Insect and environment-associated Actinomycetes.</title>
        <authorList>
            <person name="Currrie C."/>
            <person name="Chevrette M."/>
            <person name="Carlson C."/>
            <person name="Stubbendieck R."/>
            <person name="Wendt-Pienkowski E."/>
        </authorList>
    </citation>
    <scope>NUCLEOTIDE SEQUENCE [LARGE SCALE GENOMIC DNA]</scope>
    <source>
        <strain evidence="2 3">SID10258</strain>
    </source>
</reference>
<keyword evidence="1" id="KW-1133">Transmembrane helix</keyword>
<protein>
    <submittedName>
        <fullName evidence="2">Uncharacterized protein</fullName>
    </submittedName>
</protein>
<dbReference type="AlphaFoldDB" id="A0A6L9Q9C8"/>
<comment type="caution">
    <text evidence="2">The sequence shown here is derived from an EMBL/GenBank/DDBJ whole genome shotgun (WGS) entry which is preliminary data.</text>
</comment>
<organism evidence="2 3">
    <name type="scientific">Actinomadura bangladeshensis</name>
    <dbReference type="NCBI Taxonomy" id="453573"/>
    <lineage>
        <taxon>Bacteria</taxon>
        <taxon>Bacillati</taxon>
        <taxon>Actinomycetota</taxon>
        <taxon>Actinomycetes</taxon>
        <taxon>Streptosporangiales</taxon>
        <taxon>Thermomonosporaceae</taxon>
        <taxon>Actinomadura</taxon>
    </lineage>
</organism>
<dbReference type="Proteomes" id="UP000475532">
    <property type="component" value="Unassembled WGS sequence"/>
</dbReference>
<sequence>MDRQSPSGAIRRLVTGVAIVIAVILAIGGLAAIGALVLAVIAASNYGSNK</sequence>
<evidence type="ECO:0000313" key="2">
    <source>
        <dbReference type="EMBL" id="NEA20904.1"/>
    </source>
</evidence>
<gene>
    <name evidence="2" type="ORF">G3I70_00100</name>
</gene>
<keyword evidence="1" id="KW-0472">Membrane</keyword>
<name>A0A6L9Q9C8_9ACTN</name>
<proteinExistence type="predicted"/>
<evidence type="ECO:0000313" key="3">
    <source>
        <dbReference type="Proteomes" id="UP000475532"/>
    </source>
</evidence>
<dbReference type="RefSeq" id="WP_163052427.1">
    <property type="nucleotide sequence ID" value="NZ_JAAGLI010000001.1"/>
</dbReference>
<evidence type="ECO:0000256" key="1">
    <source>
        <dbReference type="SAM" id="Phobius"/>
    </source>
</evidence>
<feature type="transmembrane region" description="Helical" evidence="1">
    <location>
        <begin position="12"/>
        <end position="43"/>
    </location>
</feature>
<accession>A0A6L9Q9C8</accession>
<keyword evidence="1" id="KW-0812">Transmembrane</keyword>
<dbReference type="EMBL" id="JAAGLI010000001">
    <property type="protein sequence ID" value="NEA20904.1"/>
    <property type="molecule type" value="Genomic_DNA"/>
</dbReference>